<proteinExistence type="inferred from homology"/>
<organism evidence="2 3">
    <name type="scientific">Brachionus calyciflorus</name>
    <dbReference type="NCBI Taxonomy" id="104777"/>
    <lineage>
        <taxon>Eukaryota</taxon>
        <taxon>Metazoa</taxon>
        <taxon>Spiralia</taxon>
        <taxon>Gnathifera</taxon>
        <taxon>Rotifera</taxon>
        <taxon>Eurotatoria</taxon>
        <taxon>Monogononta</taxon>
        <taxon>Pseudotrocha</taxon>
        <taxon>Ploima</taxon>
        <taxon>Brachionidae</taxon>
        <taxon>Brachionus</taxon>
    </lineage>
</organism>
<feature type="non-terminal residue" evidence="2">
    <location>
        <position position="1"/>
    </location>
</feature>
<dbReference type="AlphaFoldDB" id="A0A814PQB6"/>
<dbReference type="InterPro" id="IPR050282">
    <property type="entry name" value="Cycloisomerase_2"/>
</dbReference>
<dbReference type="GO" id="GO:0017057">
    <property type="term" value="F:6-phosphogluconolactonase activity"/>
    <property type="evidence" value="ECO:0007669"/>
    <property type="project" value="TreeGrafter"/>
</dbReference>
<sequence length="296" mass="32704">DYLYTVNSLIGQNEESNIASFKIDKKNNGQLVKINSIEGTGGQNAVHISLDINENFIFVAHYSAGGALSIYKRNNDGSIGQRVFLDTFADGNLHSVYSYKNKFVYVPDLGRDKILNYYYNEKTGEFLPNVNQLNGLLTKSGPRHLEFHPNGLYAYIIHEFSNDISILAIDSTSGSLSIVNDRISTLPVGVGIDGQSAGAIRISLDQKYLYVSNRGKTNSISAFGIMDNGRQLDYIGTYDTYGKVPRDFYVLKEHLIVLNQNSANAYTFKINSNGSLSKLFGPLTIGLPLAITPVEF</sequence>
<comment type="similarity">
    <text evidence="1">Belongs to the cycloisomerase 2 family.</text>
</comment>
<dbReference type="SUPFAM" id="SSF51004">
    <property type="entry name" value="C-terminal (heme d1) domain of cytochrome cd1-nitrite reductase"/>
    <property type="match status" value="1"/>
</dbReference>
<dbReference type="Proteomes" id="UP000663879">
    <property type="component" value="Unassembled WGS sequence"/>
</dbReference>
<evidence type="ECO:0008006" key="4">
    <source>
        <dbReference type="Google" id="ProtNLM"/>
    </source>
</evidence>
<dbReference type="PANTHER" id="PTHR30344:SF1">
    <property type="entry name" value="6-PHOSPHOGLUCONOLACTONASE"/>
    <property type="match status" value="1"/>
</dbReference>
<dbReference type="InterPro" id="IPR011048">
    <property type="entry name" value="Haem_d1_sf"/>
</dbReference>
<dbReference type="OrthoDB" id="9972196at2759"/>
<evidence type="ECO:0000256" key="1">
    <source>
        <dbReference type="ARBA" id="ARBA00005564"/>
    </source>
</evidence>
<protein>
    <recommendedName>
        <fullName evidence="4">Lactonase family protein</fullName>
    </recommendedName>
</protein>
<name>A0A814PQB6_9BILA</name>
<comment type="caution">
    <text evidence="2">The sequence shown here is derived from an EMBL/GenBank/DDBJ whole genome shotgun (WGS) entry which is preliminary data.</text>
</comment>
<dbReference type="PANTHER" id="PTHR30344">
    <property type="entry name" value="6-PHOSPHOGLUCONOLACTONASE-RELATED"/>
    <property type="match status" value="1"/>
</dbReference>
<dbReference type="EMBL" id="CAJNOC010008048">
    <property type="protein sequence ID" value="CAF1109105.1"/>
    <property type="molecule type" value="Genomic_DNA"/>
</dbReference>
<keyword evidence="3" id="KW-1185">Reference proteome</keyword>
<evidence type="ECO:0000313" key="2">
    <source>
        <dbReference type="EMBL" id="CAF1109105.1"/>
    </source>
</evidence>
<reference evidence="2" key="1">
    <citation type="submission" date="2021-02" db="EMBL/GenBank/DDBJ databases">
        <authorList>
            <person name="Nowell W R."/>
        </authorList>
    </citation>
    <scope>NUCLEOTIDE SEQUENCE</scope>
    <source>
        <strain evidence="2">Ploen Becks lab</strain>
    </source>
</reference>
<dbReference type="InterPro" id="IPR019405">
    <property type="entry name" value="Lactonase_7-beta_prop"/>
</dbReference>
<dbReference type="InterPro" id="IPR015943">
    <property type="entry name" value="WD40/YVTN_repeat-like_dom_sf"/>
</dbReference>
<evidence type="ECO:0000313" key="3">
    <source>
        <dbReference type="Proteomes" id="UP000663879"/>
    </source>
</evidence>
<dbReference type="Gene3D" id="2.130.10.10">
    <property type="entry name" value="YVTN repeat-like/Quinoprotein amine dehydrogenase"/>
    <property type="match status" value="1"/>
</dbReference>
<dbReference type="Pfam" id="PF10282">
    <property type="entry name" value="Lactonase"/>
    <property type="match status" value="1"/>
</dbReference>
<gene>
    <name evidence="2" type="ORF">OXX778_LOCUS21536</name>
</gene>
<accession>A0A814PQB6</accession>